<proteinExistence type="predicted"/>
<dbReference type="Proteomes" id="UP000001075">
    <property type="component" value="Unassembled WGS sequence"/>
</dbReference>
<evidence type="ECO:0000256" key="1">
    <source>
        <dbReference type="SAM" id="MobiDB-lite"/>
    </source>
</evidence>
<dbReference type="InParanoid" id="G3H1P1"/>
<dbReference type="EMBL" id="JH000107">
    <property type="protein sequence ID" value="EGV91851.1"/>
    <property type="molecule type" value="Genomic_DNA"/>
</dbReference>
<reference evidence="3" key="1">
    <citation type="journal article" date="2011" name="Nat. Biotechnol.">
        <title>The genomic sequence of the Chinese hamster ovary (CHO)-K1 cell line.</title>
        <authorList>
            <person name="Xu X."/>
            <person name="Nagarajan H."/>
            <person name="Lewis N.E."/>
            <person name="Pan S."/>
            <person name="Cai Z."/>
            <person name="Liu X."/>
            <person name="Chen W."/>
            <person name="Xie M."/>
            <person name="Wang W."/>
            <person name="Hammond S."/>
            <person name="Andersen M.R."/>
            <person name="Neff N."/>
            <person name="Passarelli B."/>
            <person name="Koh W."/>
            <person name="Fan H.C."/>
            <person name="Wang J."/>
            <person name="Gui Y."/>
            <person name="Lee K.H."/>
            <person name="Betenbaugh M.J."/>
            <person name="Quake S.R."/>
            <person name="Famili I."/>
            <person name="Palsson B.O."/>
            <person name="Wang J."/>
        </authorList>
    </citation>
    <scope>NUCLEOTIDE SEQUENCE [LARGE SCALE GENOMIC DNA]</scope>
    <source>
        <strain evidence="3">CHO K1 cell line</strain>
    </source>
</reference>
<gene>
    <name evidence="2" type="ORF">I79_004051</name>
</gene>
<evidence type="ECO:0000313" key="2">
    <source>
        <dbReference type="EMBL" id="EGV91851.1"/>
    </source>
</evidence>
<accession>G3H1P1</accession>
<name>G3H1P1_CRIGR</name>
<dbReference type="AlphaFoldDB" id="G3H1P1"/>
<feature type="region of interest" description="Disordered" evidence="1">
    <location>
        <begin position="46"/>
        <end position="66"/>
    </location>
</feature>
<sequence length="120" mass="13447">MSVTIQIPRKFNIPQFHCDHTVVEGKPVPEQHLAPLEECAADRSLEKGTSENAVRHQTPLQRPAPPPLLYWKERQALSGEAHAKELFKTLDISSRLVSRLGTGPYFPYSNLKSVAVTFSI</sequence>
<protein>
    <submittedName>
        <fullName evidence="2">Uncharacterized protein</fullName>
    </submittedName>
</protein>
<evidence type="ECO:0000313" key="3">
    <source>
        <dbReference type="Proteomes" id="UP000001075"/>
    </source>
</evidence>
<organism evidence="2 3">
    <name type="scientific">Cricetulus griseus</name>
    <name type="common">Chinese hamster</name>
    <name type="synonym">Cricetulus barabensis griseus</name>
    <dbReference type="NCBI Taxonomy" id="10029"/>
    <lineage>
        <taxon>Eukaryota</taxon>
        <taxon>Metazoa</taxon>
        <taxon>Chordata</taxon>
        <taxon>Craniata</taxon>
        <taxon>Vertebrata</taxon>
        <taxon>Euteleostomi</taxon>
        <taxon>Mammalia</taxon>
        <taxon>Eutheria</taxon>
        <taxon>Euarchontoglires</taxon>
        <taxon>Glires</taxon>
        <taxon>Rodentia</taxon>
        <taxon>Myomorpha</taxon>
        <taxon>Muroidea</taxon>
        <taxon>Cricetidae</taxon>
        <taxon>Cricetinae</taxon>
        <taxon>Cricetulus</taxon>
    </lineage>
</organism>